<proteinExistence type="predicted"/>
<organism evidence="2 3">
    <name type="scientific">Segatella copri</name>
    <dbReference type="NCBI Taxonomy" id="165179"/>
    <lineage>
        <taxon>Bacteria</taxon>
        <taxon>Pseudomonadati</taxon>
        <taxon>Bacteroidota</taxon>
        <taxon>Bacteroidia</taxon>
        <taxon>Bacteroidales</taxon>
        <taxon>Prevotellaceae</taxon>
        <taxon>Segatella</taxon>
    </lineage>
</organism>
<feature type="compositionally biased region" description="Low complexity" evidence="1">
    <location>
        <begin position="39"/>
        <end position="48"/>
    </location>
</feature>
<dbReference type="Proteomes" id="UP001205506">
    <property type="component" value="Unassembled WGS sequence"/>
</dbReference>
<sequence>MQGTQVMRHKPHPTPSRLDEPPAMGHQLVEETDHRQQRFRTSFSSSRTDTQPRVFFCPSPYHLLFSD</sequence>
<evidence type="ECO:0000313" key="3">
    <source>
        <dbReference type="Proteomes" id="UP001205506"/>
    </source>
</evidence>
<gene>
    <name evidence="2" type="ORF">NNC68_10695</name>
</gene>
<dbReference type="AlphaFoldDB" id="A0AAW5I9U2"/>
<accession>A0AAW5I9U2</accession>
<dbReference type="EMBL" id="JANDWU010000019">
    <property type="protein sequence ID" value="MCP9549938.1"/>
    <property type="molecule type" value="Genomic_DNA"/>
</dbReference>
<evidence type="ECO:0000313" key="2">
    <source>
        <dbReference type="EMBL" id="MCP9549938.1"/>
    </source>
</evidence>
<evidence type="ECO:0000256" key="1">
    <source>
        <dbReference type="SAM" id="MobiDB-lite"/>
    </source>
</evidence>
<name>A0AAW5I9U2_9BACT</name>
<protein>
    <submittedName>
        <fullName evidence="2">Uncharacterized protein</fullName>
    </submittedName>
</protein>
<feature type="region of interest" description="Disordered" evidence="1">
    <location>
        <begin position="1"/>
        <end position="51"/>
    </location>
</feature>
<comment type="caution">
    <text evidence="2">The sequence shown here is derived from an EMBL/GenBank/DDBJ whole genome shotgun (WGS) entry which is preliminary data.</text>
</comment>
<dbReference type="RefSeq" id="WP_254970998.1">
    <property type="nucleotide sequence ID" value="NZ_JANDWU010000019.1"/>
</dbReference>
<reference evidence="2" key="1">
    <citation type="submission" date="2022-07" db="EMBL/GenBank/DDBJ databases">
        <title>Prevotella copri.</title>
        <authorList>
            <person name="Yang C."/>
        </authorList>
    </citation>
    <scope>NUCLEOTIDE SEQUENCE</scope>
    <source>
        <strain evidence="2">HF1805</strain>
    </source>
</reference>